<reference evidence="1 2" key="1">
    <citation type="journal article" date="2018" name="Science">
        <title>The opium poppy genome and morphinan production.</title>
        <authorList>
            <person name="Guo L."/>
            <person name="Winzer T."/>
            <person name="Yang X."/>
            <person name="Li Y."/>
            <person name="Ning Z."/>
            <person name="He Z."/>
            <person name="Teodor R."/>
            <person name="Lu Y."/>
            <person name="Bowser T.A."/>
            <person name="Graham I.A."/>
            <person name="Ye K."/>
        </authorList>
    </citation>
    <scope>NUCLEOTIDE SEQUENCE [LARGE SCALE GENOMIC DNA]</scope>
    <source>
        <strain evidence="2">cv. HN1</strain>
        <tissue evidence="1">Leaves</tissue>
    </source>
</reference>
<accession>A0A4Y7ICX7</accession>
<sequence length="50" mass="5365">MIDSVACGGCCVVFVAVIPRRRAPSGFRLDDNDTLNSCEHVNAKGTTLVR</sequence>
<gene>
    <name evidence="1" type="ORF">C5167_039722</name>
</gene>
<protein>
    <submittedName>
        <fullName evidence="1">Uncharacterized protein</fullName>
    </submittedName>
</protein>
<dbReference type="Gramene" id="RZC46773">
    <property type="protein sequence ID" value="RZC46773"/>
    <property type="gene ID" value="C5167_039722"/>
</dbReference>
<proteinExistence type="predicted"/>
<dbReference type="Proteomes" id="UP000316621">
    <property type="component" value="Chromosome 1"/>
</dbReference>
<name>A0A4Y7ICX7_PAPSO</name>
<keyword evidence="2" id="KW-1185">Reference proteome</keyword>
<dbReference type="AlphaFoldDB" id="A0A4Y7ICX7"/>
<dbReference type="EMBL" id="CM010715">
    <property type="protein sequence ID" value="RZC46773.1"/>
    <property type="molecule type" value="Genomic_DNA"/>
</dbReference>
<evidence type="ECO:0000313" key="1">
    <source>
        <dbReference type="EMBL" id="RZC46773.1"/>
    </source>
</evidence>
<organism evidence="1 2">
    <name type="scientific">Papaver somniferum</name>
    <name type="common">Opium poppy</name>
    <dbReference type="NCBI Taxonomy" id="3469"/>
    <lineage>
        <taxon>Eukaryota</taxon>
        <taxon>Viridiplantae</taxon>
        <taxon>Streptophyta</taxon>
        <taxon>Embryophyta</taxon>
        <taxon>Tracheophyta</taxon>
        <taxon>Spermatophyta</taxon>
        <taxon>Magnoliopsida</taxon>
        <taxon>Ranunculales</taxon>
        <taxon>Papaveraceae</taxon>
        <taxon>Papaveroideae</taxon>
        <taxon>Papaver</taxon>
    </lineage>
</organism>
<evidence type="ECO:0000313" key="2">
    <source>
        <dbReference type="Proteomes" id="UP000316621"/>
    </source>
</evidence>